<evidence type="ECO:0008006" key="3">
    <source>
        <dbReference type="Google" id="ProtNLM"/>
    </source>
</evidence>
<gene>
    <name evidence="1" type="ORF">QEH52_01630</name>
</gene>
<protein>
    <recommendedName>
        <fullName evidence="3">Helix-turn-helix domain-containing protein</fullName>
    </recommendedName>
</protein>
<comment type="caution">
    <text evidence="1">The sequence shown here is derived from an EMBL/GenBank/DDBJ whole genome shotgun (WGS) entry which is preliminary data.</text>
</comment>
<reference evidence="1 2" key="1">
    <citation type="submission" date="2023-04" db="EMBL/GenBank/DDBJ databases">
        <title>A novel bacteria isolated from coastal sediment.</title>
        <authorList>
            <person name="Liu X.-J."/>
            <person name="Du Z.-J."/>
        </authorList>
    </citation>
    <scope>NUCLEOTIDE SEQUENCE [LARGE SCALE GENOMIC DNA]</scope>
    <source>
        <strain evidence="1 2">SDUM461003</strain>
    </source>
</reference>
<organism evidence="1 2">
    <name type="scientific">Thalassobacterium maritimum</name>
    <dbReference type="NCBI Taxonomy" id="3041265"/>
    <lineage>
        <taxon>Bacteria</taxon>
        <taxon>Pseudomonadati</taxon>
        <taxon>Verrucomicrobiota</taxon>
        <taxon>Opitutia</taxon>
        <taxon>Puniceicoccales</taxon>
        <taxon>Coraliomargaritaceae</taxon>
        <taxon>Thalassobacterium</taxon>
    </lineage>
</organism>
<dbReference type="RefSeq" id="WP_308948196.1">
    <property type="nucleotide sequence ID" value="NZ_JARXHW010000002.1"/>
</dbReference>
<dbReference type="Proteomes" id="UP001225316">
    <property type="component" value="Unassembled WGS sequence"/>
</dbReference>
<keyword evidence="2" id="KW-1185">Reference proteome</keyword>
<dbReference type="EMBL" id="JARXHW010000002">
    <property type="protein sequence ID" value="MDQ8206192.1"/>
    <property type="molecule type" value="Genomic_DNA"/>
</dbReference>
<evidence type="ECO:0000313" key="1">
    <source>
        <dbReference type="EMBL" id="MDQ8206192.1"/>
    </source>
</evidence>
<name>A0ABU1ARE8_9BACT</name>
<accession>A0ABU1ARE8</accession>
<sequence length="83" mass="9762">MITLERSELQAMLEQAAERGALRALGAVKQPKRYISGRKAAELMELSYYQFKRLHVETNNVWPVRGSLFDRRDLERLKLQTER</sequence>
<proteinExistence type="predicted"/>
<evidence type="ECO:0000313" key="2">
    <source>
        <dbReference type="Proteomes" id="UP001225316"/>
    </source>
</evidence>